<dbReference type="EMBL" id="JAUKTR010000001">
    <property type="protein sequence ID" value="MDO1558510.1"/>
    <property type="molecule type" value="Genomic_DNA"/>
</dbReference>
<comment type="caution">
    <text evidence="2">The sequence shown here is derived from an EMBL/GenBank/DDBJ whole genome shotgun (WGS) entry which is preliminary data.</text>
</comment>
<accession>A0ABT8SIW1</accession>
<dbReference type="InterPro" id="IPR046487">
    <property type="entry name" value="DUF6580"/>
</dbReference>
<dbReference type="Proteomes" id="UP001169063">
    <property type="component" value="Unassembled WGS sequence"/>
</dbReference>
<name>A0ABT8SIW1_9CAUL</name>
<evidence type="ECO:0000313" key="3">
    <source>
        <dbReference type="Proteomes" id="UP001169063"/>
    </source>
</evidence>
<feature type="transmembrane region" description="Helical" evidence="1">
    <location>
        <begin position="98"/>
        <end position="118"/>
    </location>
</feature>
<feature type="transmembrane region" description="Helical" evidence="1">
    <location>
        <begin position="63"/>
        <end position="86"/>
    </location>
</feature>
<evidence type="ECO:0008006" key="4">
    <source>
        <dbReference type="Google" id="ProtNLM"/>
    </source>
</evidence>
<keyword evidence="1" id="KW-0472">Membrane</keyword>
<evidence type="ECO:0000313" key="2">
    <source>
        <dbReference type="EMBL" id="MDO1558510.1"/>
    </source>
</evidence>
<gene>
    <name evidence="2" type="ORF">Q0812_03600</name>
</gene>
<dbReference type="RefSeq" id="WP_302108920.1">
    <property type="nucleotide sequence ID" value="NZ_JAUKTR010000001.1"/>
</dbReference>
<dbReference type="Pfam" id="PF20221">
    <property type="entry name" value="DUF6580"/>
    <property type="match status" value="1"/>
</dbReference>
<feature type="transmembrane region" description="Helical" evidence="1">
    <location>
        <begin position="138"/>
        <end position="160"/>
    </location>
</feature>
<keyword evidence="1" id="KW-1133">Transmembrane helix</keyword>
<sequence>MPKARLAALTALVLTAALLRIVPHPPNFAPVMAMGLFAGALFPNRWLAVAAPLVALLISDLVLGFYAEMWAIYATLALVTTLGFLLREGRTPRRIAGVTLAGSVIFFALTNFATWALGTMYPHTVEGLAACYAAAIPFFANSLAGDALFAALLFGGFTLLERGFPVLRSQPAAA</sequence>
<organism evidence="2 3">
    <name type="scientific">Peiella sedimenti</name>
    <dbReference type="NCBI Taxonomy" id="3061083"/>
    <lineage>
        <taxon>Bacteria</taxon>
        <taxon>Pseudomonadati</taxon>
        <taxon>Pseudomonadota</taxon>
        <taxon>Alphaproteobacteria</taxon>
        <taxon>Caulobacterales</taxon>
        <taxon>Caulobacteraceae</taxon>
        <taxon>Peiella</taxon>
    </lineage>
</organism>
<keyword evidence="3" id="KW-1185">Reference proteome</keyword>
<reference evidence="2" key="1">
    <citation type="submission" date="2023-07" db="EMBL/GenBank/DDBJ databases">
        <title>Brevundimonas soil sp. nov., isolated from the soil of chemical plant.</title>
        <authorList>
            <person name="Wu N."/>
        </authorList>
    </citation>
    <scope>NUCLEOTIDE SEQUENCE</scope>
    <source>
        <strain evidence="2">XZ-24</strain>
    </source>
</reference>
<keyword evidence="1" id="KW-0812">Transmembrane</keyword>
<protein>
    <recommendedName>
        <fullName evidence="4">ECF transporter S component</fullName>
    </recommendedName>
</protein>
<evidence type="ECO:0000256" key="1">
    <source>
        <dbReference type="SAM" id="Phobius"/>
    </source>
</evidence>
<proteinExistence type="predicted"/>